<dbReference type="InterPro" id="IPR057326">
    <property type="entry name" value="KR_dom"/>
</dbReference>
<dbReference type="EMBL" id="SGWQ01000001">
    <property type="protein sequence ID" value="RZS44531.1"/>
    <property type="molecule type" value="Genomic_DNA"/>
</dbReference>
<protein>
    <submittedName>
        <fullName evidence="5">NAD(P)-dependent dehydrogenase (Short-subunit alcohol dehydrogenase family)</fullName>
    </submittedName>
</protein>
<name>A0A4Q7L7C0_9PSEU</name>
<dbReference type="Proteomes" id="UP000294257">
    <property type="component" value="Unassembled WGS sequence"/>
</dbReference>
<proteinExistence type="inferred from homology"/>
<dbReference type="InterPro" id="IPR006311">
    <property type="entry name" value="TAT_signal"/>
</dbReference>
<evidence type="ECO:0000259" key="4">
    <source>
        <dbReference type="SMART" id="SM00822"/>
    </source>
</evidence>
<organism evidence="5 6">
    <name type="scientific">Herbihabitans rhizosphaerae</name>
    <dbReference type="NCBI Taxonomy" id="1872711"/>
    <lineage>
        <taxon>Bacteria</taxon>
        <taxon>Bacillati</taxon>
        <taxon>Actinomycetota</taxon>
        <taxon>Actinomycetes</taxon>
        <taxon>Pseudonocardiales</taxon>
        <taxon>Pseudonocardiaceae</taxon>
        <taxon>Herbihabitans</taxon>
    </lineage>
</organism>
<dbReference type="AlphaFoldDB" id="A0A4Q7L7C0"/>
<gene>
    <name evidence="5" type="ORF">EV193_101407</name>
</gene>
<dbReference type="PRINTS" id="PR00080">
    <property type="entry name" value="SDRFAMILY"/>
</dbReference>
<dbReference type="PRINTS" id="PR00081">
    <property type="entry name" value="GDHRDH"/>
</dbReference>
<dbReference type="OrthoDB" id="7064009at2"/>
<dbReference type="FunFam" id="3.40.50.720:FF:000084">
    <property type="entry name" value="Short-chain dehydrogenase reductase"/>
    <property type="match status" value="1"/>
</dbReference>
<reference evidence="5 6" key="1">
    <citation type="submission" date="2019-02" db="EMBL/GenBank/DDBJ databases">
        <title>Genomic Encyclopedia of Type Strains, Phase IV (KMG-IV): sequencing the most valuable type-strain genomes for metagenomic binning, comparative biology and taxonomic classification.</title>
        <authorList>
            <person name="Goeker M."/>
        </authorList>
    </citation>
    <scope>NUCLEOTIDE SEQUENCE [LARGE SCALE GENOMIC DNA]</scope>
    <source>
        <strain evidence="5 6">DSM 101727</strain>
    </source>
</reference>
<dbReference type="PANTHER" id="PTHR24321:SF11">
    <property type="entry name" value="BLR0893 PROTEIN"/>
    <property type="match status" value="1"/>
</dbReference>
<dbReference type="CDD" id="cd05233">
    <property type="entry name" value="SDR_c"/>
    <property type="match status" value="1"/>
</dbReference>
<dbReference type="Gene3D" id="3.40.50.720">
    <property type="entry name" value="NAD(P)-binding Rossmann-like Domain"/>
    <property type="match status" value="1"/>
</dbReference>
<feature type="domain" description="Ketoreductase" evidence="4">
    <location>
        <begin position="42"/>
        <end position="222"/>
    </location>
</feature>
<dbReference type="PROSITE" id="PS00061">
    <property type="entry name" value="ADH_SHORT"/>
    <property type="match status" value="1"/>
</dbReference>
<dbReference type="PANTHER" id="PTHR24321">
    <property type="entry name" value="DEHYDROGENASES, SHORT CHAIN"/>
    <property type="match status" value="1"/>
</dbReference>
<feature type="signal peptide" evidence="3">
    <location>
        <begin position="1"/>
        <end position="25"/>
    </location>
</feature>
<evidence type="ECO:0000256" key="2">
    <source>
        <dbReference type="ARBA" id="ARBA00023002"/>
    </source>
</evidence>
<evidence type="ECO:0000313" key="5">
    <source>
        <dbReference type="EMBL" id="RZS44531.1"/>
    </source>
</evidence>
<evidence type="ECO:0000313" key="6">
    <source>
        <dbReference type="Proteomes" id="UP000294257"/>
    </source>
</evidence>
<keyword evidence="3" id="KW-0732">Signal</keyword>
<dbReference type="InterPro" id="IPR020904">
    <property type="entry name" value="Sc_DH/Rdtase_CS"/>
</dbReference>
<comment type="similarity">
    <text evidence="1">Belongs to the short-chain dehydrogenases/reductases (SDR) family.</text>
</comment>
<accession>A0A4Q7L7C0</accession>
<feature type="chain" id="PRO_5039014687" evidence="3">
    <location>
        <begin position="26"/>
        <end position="303"/>
    </location>
</feature>
<dbReference type="RefSeq" id="WP_130342207.1">
    <property type="nucleotide sequence ID" value="NZ_SGWQ01000001.1"/>
</dbReference>
<evidence type="ECO:0000256" key="1">
    <source>
        <dbReference type="ARBA" id="ARBA00006484"/>
    </source>
</evidence>
<dbReference type="InterPro" id="IPR002347">
    <property type="entry name" value="SDR_fam"/>
</dbReference>
<dbReference type="InterPro" id="IPR036291">
    <property type="entry name" value="NAD(P)-bd_dom_sf"/>
</dbReference>
<dbReference type="SUPFAM" id="SSF51735">
    <property type="entry name" value="NAD(P)-binding Rossmann-fold domains"/>
    <property type="match status" value="1"/>
</dbReference>
<keyword evidence="6" id="KW-1185">Reference proteome</keyword>
<sequence>MSERTTSRRALLGAAAAGTAGLAVTAGTAGATRATRGRFAGKVVLITGATSGIGEATAKAFAGEGAKVVFCGRRAHLGAKVEAEIRRAGGEATYIQADVRIPEQVRSFVDSGVARYGGLDIAFNNAGVEMRGKPVHEMAVADWDNIQSTNARGVFLSIKYEVPHMLRAGRGVIICTSSAGAERARPGNAAYVASKRAIQGIVRSAALDYGTKGIRVNAILPGTTDTPLVRPPGLPDDQWELFKKAWGPLNVHGLHRMAEPEEIATSILALADGFPFMTGSSVVVDGGSLAGSPMVFPPGFPPP</sequence>
<keyword evidence="2" id="KW-0560">Oxidoreductase</keyword>
<dbReference type="GO" id="GO:0016491">
    <property type="term" value="F:oxidoreductase activity"/>
    <property type="evidence" value="ECO:0007669"/>
    <property type="project" value="UniProtKB-KW"/>
</dbReference>
<comment type="caution">
    <text evidence="5">The sequence shown here is derived from an EMBL/GenBank/DDBJ whole genome shotgun (WGS) entry which is preliminary data.</text>
</comment>
<dbReference type="Pfam" id="PF13561">
    <property type="entry name" value="adh_short_C2"/>
    <property type="match status" value="1"/>
</dbReference>
<evidence type="ECO:0000256" key="3">
    <source>
        <dbReference type="SAM" id="SignalP"/>
    </source>
</evidence>
<dbReference type="PROSITE" id="PS51318">
    <property type="entry name" value="TAT"/>
    <property type="match status" value="1"/>
</dbReference>
<dbReference type="SMART" id="SM00822">
    <property type="entry name" value="PKS_KR"/>
    <property type="match status" value="1"/>
</dbReference>